<evidence type="ECO:0000256" key="6">
    <source>
        <dbReference type="RuleBase" id="RU368066"/>
    </source>
</evidence>
<feature type="transmembrane region" description="Helical" evidence="6">
    <location>
        <begin position="68"/>
        <end position="94"/>
    </location>
</feature>
<dbReference type="Proteomes" id="UP000192758">
    <property type="component" value="Unassembled WGS sequence"/>
</dbReference>
<comment type="caution">
    <text evidence="7">The sequence shown here is derived from an EMBL/GenBank/DDBJ whole genome shotgun (WGS) entry which is preliminary data.</text>
</comment>
<name>A0A1W0E6S5_9MICR</name>
<comment type="function">
    <text evidence="6">Probably involved in transport through the plasma membrane.</text>
</comment>
<feature type="transmembrane region" description="Helical" evidence="6">
    <location>
        <begin position="36"/>
        <end position="56"/>
    </location>
</feature>
<comment type="subcellular location">
    <subcellularLocation>
        <location evidence="6">Cell membrane</location>
        <topology evidence="6">Multi-pass membrane protein</topology>
    </subcellularLocation>
    <subcellularLocation>
        <location evidence="1">Membrane</location>
        <topology evidence="1">Multi-pass membrane protein</topology>
    </subcellularLocation>
</comment>
<dbReference type="EMBL" id="MNPJ01000015">
    <property type="protein sequence ID" value="OQS54960.1"/>
    <property type="molecule type" value="Genomic_DNA"/>
</dbReference>
<keyword evidence="3 6" id="KW-0812">Transmembrane</keyword>
<evidence type="ECO:0000256" key="1">
    <source>
        <dbReference type="ARBA" id="ARBA00004141"/>
    </source>
</evidence>
<evidence type="ECO:0000256" key="4">
    <source>
        <dbReference type="ARBA" id="ARBA00022989"/>
    </source>
</evidence>
<evidence type="ECO:0000313" key="7">
    <source>
        <dbReference type="EMBL" id="OQS54960.1"/>
    </source>
</evidence>
<dbReference type="InterPro" id="IPR007603">
    <property type="entry name" value="Choline_transptr-like"/>
</dbReference>
<comment type="caution">
    <text evidence="6">Lacks conserved residue(s) required for the propagation of feature annotation.</text>
</comment>
<evidence type="ECO:0000313" key="8">
    <source>
        <dbReference type="Proteomes" id="UP000192758"/>
    </source>
</evidence>
<gene>
    <name evidence="7" type="ORF">EHP00_2717</name>
</gene>
<keyword evidence="4 6" id="KW-1133">Transmembrane helix</keyword>
<dbReference type="GO" id="GO:0022857">
    <property type="term" value="F:transmembrane transporter activity"/>
    <property type="evidence" value="ECO:0007669"/>
    <property type="project" value="UniProtKB-UniRule"/>
</dbReference>
<accession>A0A1W0E6S5</accession>
<dbReference type="VEuPathDB" id="MicrosporidiaDB:EHP00_2717"/>
<proteinExistence type="inferred from homology"/>
<comment type="similarity">
    <text evidence="2 6">Belongs to the CTL (choline transporter-like) family.</text>
</comment>
<dbReference type="AlphaFoldDB" id="A0A1W0E6S5"/>
<evidence type="ECO:0000256" key="3">
    <source>
        <dbReference type="ARBA" id="ARBA00022692"/>
    </source>
</evidence>
<evidence type="ECO:0000256" key="2">
    <source>
        <dbReference type="ARBA" id="ARBA00007168"/>
    </source>
</evidence>
<sequence length="239" mass="27102">MVHVCTQVIYRLLYFFIDFYRIYGAKNVGMEAFKTAVMSVGTCAIAGFIEMLFNLLRSFIKNKTSSSSWFTSGILTIFLKWLLNGAMDLIMVFMDIYHKFVIGFTSLHNTNYLDGAKLTYKNISNFKGYPLANYLTYGLILRGMEFVGITIMALTIMYDIIFNGIIQTVTKNLKGGAEDVEVLVAKVIQIPLAPISGFAIARFIYQKLFSGSMAVLLLYCVDRETLNLQFPDFSMEKEI</sequence>
<dbReference type="GO" id="GO:0005886">
    <property type="term" value="C:plasma membrane"/>
    <property type="evidence" value="ECO:0007669"/>
    <property type="project" value="UniProtKB-SubCell"/>
</dbReference>
<keyword evidence="8" id="KW-1185">Reference proteome</keyword>
<evidence type="ECO:0000256" key="5">
    <source>
        <dbReference type="ARBA" id="ARBA00023136"/>
    </source>
</evidence>
<organism evidence="7 8">
    <name type="scientific">Ecytonucleospora hepatopenaei</name>
    <dbReference type="NCBI Taxonomy" id="646526"/>
    <lineage>
        <taxon>Eukaryota</taxon>
        <taxon>Fungi</taxon>
        <taxon>Fungi incertae sedis</taxon>
        <taxon>Microsporidia</taxon>
        <taxon>Enterocytozoonidae</taxon>
        <taxon>Ecytonucleospora</taxon>
    </lineage>
</organism>
<reference evidence="7 8" key="1">
    <citation type="journal article" date="2017" name="Environ. Microbiol.">
        <title>Decay of the glycolytic pathway and adaptation to intranuclear parasitism within Enterocytozoonidae microsporidia.</title>
        <authorList>
            <person name="Wiredu Boakye D."/>
            <person name="Jaroenlak P."/>
            <person name="Prachumwat A."/>
            <person name="Williams T.A."/>
            <person name="Bateman K.S."/>
            <person name="Itsathitphaisarn O."/>
            <person name="Sritunyalucksana K."/>
            <person name="Paszkiewicz K.H."/>
            <person name="Moore K.A."/>
            <person name="Stentiford G.D."/>
            <person name="Williams B.A."/>
        </authorList>
    </citation>
    <scope>NUCLEOTIDE SEQUENCE [LARGE SCALE GENOMIC DNA]</scope>
    <source>
        <strain evidence="7 8">TH1</strain>
    </source>
</reference>
<dbReference type="Pfam" id="PF04515">
    <property type="entry name" value="Choline_transpo"/>
    <property type="match status" value="1"/>
</dbReference>
<feature type="transmembrane region" description="Helical" evidence="6">
    <location>
        <begin position="146"/>
        <end position="166"/>
    </location>
</feature>
<keyword evidence="5 6" id="KW-0472">Membrane</keyword>
<protein>
    <recommendedName>
        <fullName evidence="6">Protein PNS1</fullName>
    </recommendedName>
</protein>